<dbReference type="Proteomes" id="UP000660668">
    <property type="component" value="Unassembled WGS sequence"/>
</dbReference>
<feature type="transmembrane region" description="Helical" evidence="6">
    <location>
        <begin position="44"/>
        <end position="67"/>
    </location>
</feature>
<keyword evidence="5 6" id="KW-0472">Membrane</keyword>
<dbReference type="PANTHER" id="PTHR35007:SF3">
    <property type="entry name" value="POSSIBLE CONSERVED ALANINE RICH MEMBRANE PROTEIN"/>
    <property type="match status" value="1"/>
</dbReference>
<sequence length="225" mass="23206">MAAWLVLPVGPRPLRTSPASAPAARTHAGRLHWLWAAMAGVGGWAFVGGWAGPLAGLVAAGAVWTILRRAEPPAMRRRRLRVRAELPHLVGLLASAVRGGLPPATALHLVCVALPGPAADALGSLPARIAIGVDPVEVWRTLEADPALAPLGRTLARSVRTGEPVAEALERLGLELAALARAEVEDAARRVGVQAAVPLGVCLLPAFLLLGIVPVVAGLVGDLVR</sequence>
<evidence type="ECO:0000256" key="4">
    <source>
        <dbReference type="ARBA" id="ARBA00022989"/>
    </source>
</evidence>
<dbReference type="GO" id="GO:0005886">
    <property type="term" value="C:plasma membrane"/>
    <property type="evidence" value="ECO:0007669"/>
    <property type="project" value="UniProtKB-SubCell"/>
</dbReference>
<dbReference type="InterPro" id="IPR018076">
    <property type="entry name" value="T2SS_GspF_dom"/>
</dbReference>
<feature type="transmembrane region" description="Helical" evidence="6">
    <location>
        <begin position="199"/>
        <end position="220"/>
    </location>
</feature>
<keyword evidence="4 6" id="KW-1133">Transmembrane helix</keyword>
<reference evidence="8" key="1">
    <citation type="submission" date="2020-11" db="EMBL/GenBank/DDBJ databases">
        <title>Nocardioides cynanchi sp. nov., isolated from soil of rhizosphere of Cynanchum wilfordii.</title>
        <authorList>
            <person name="Lee J.-S."/>
            <person name="Suh M.K."/>
            <person name="Kim J.-S."/>
        </authorList>
    </citation>
    <scope>NUCLEOTIDE SEQUENCE</scope>
    <source>
        <strain evidence="8">KCTC 19276</strain>
    </source>
</reference>
<evidence type="ECO:0000256" key="1">
    <source>
        <dbReference type="ARBA" id="ARBA00004651"/>
    </source>
</evidence>
<evidence type="ECO:0000256" key="2">
    <source>
        <dbReference type="ARBA" id="ARBA00022475"/>
    </source>
</evidence>
<keyword evidence="2" id="KW-1003">Cell membrane</keyword>
<feature type="domain" description="Type II secretion system protein GspF" evidence="7">
    <location>
        <begin position="92"/>
        <end position="210"/>
    </location>
</feature>
<proteinExistence type="predicted"/>
<name>A0A930YPM3_9ACTN</name>
<evidence type="ECO:0000256" key="5">
    <source>
        <dbReference type="ARBA" id="ARBA00023136"/>
    </source>
</evidence>
<organism evidence="8 9">
    <name type="scientific">Nocardioides agariphilus</name>
    <dbReference type="NCBI Taxonomy" id="433664"/>
    <lineage>
        <taxon>Bacteria</taxon>
        <taxon>Bacillati</taxon>
        <taxon>Actinomycetota</taxon>
        <taxon>Actinomycetes</taxon>
        <taxon>Propionibacteriales</taxon>
        <taxon>Nocardioidaceae</taxon>
        <taxon>Nocardioides</taxon>
    </lineage>
</organism>
<gene>
    <name evidence="8" type="ORF">ISU10_08740</name>
</gene>
<dbReference type="EMBL" id="JADKPO010000009">
    <property type="protein sequence ID" value="MBF4767850.1"/>
    <property type="molecule type" value="Genomic_DNA"/>
</dbReference>
<protein>
    <submittedName>
        <fullName evidence="8">Type II secretion system F family protein</fullName>
    </submittedName>
</protein>
<comment type="subcellular location">
    <subcellularLocation>
        <location evidence="1">Cell membrane</location>
        <topology evidence="1">Multi-pass membrane protein</topology>
    </subcellularLocation>
</comment>
<keyword evidence="3 6" id="KW-0812">Transmembrane</keyword>
<comment type="caution">
    <text evidence="8">The sequence shown here is derived from an EMBL/GenBank/DDBJ whole genome shotgun (WGS) entry which is preliminary data.</text>
</comment>
<evidence type="ECO:0000313" key="9">
    <source>
        <dbReference type="Proteomes" id="UP000660668"/>
    </source>
</evidence>
<evidence type="ECO:0000256" key="3">
    <source>
        <dbReference type="ARBA" id="ARBA00022692"/>
    </source>
</evidence>
<dbReference type="PANTHER" id="PTHR35007">
    <property type="entry name" value="INTEGRAL MEMBRANE PROTEIN-RELATED"/>
    <property type="match status" value="1"/>
</dbReference>
<accession>A0A930YPM3</accession>
<dbReference type="Pfam" id="PF00482">
    <property type="entry name" value="T2SSF"/>
    <property type="match status" value="1"/>
</dbReference>
<keyword evidence="9" id="KW-1185">Reference proteome</keyword>
<evidence type="ECO:0000259" key="7">
    <source>
        <dbReference type="Pfam" id="PF00482"/>
    </source>
</evidence>
<dbReference type="AlphaFoldDB" id="A0A930YPM3"/>
<evidence type="ECO:0000256" key="6">
    <source>
        <dbReference type="SAM" id="Phobius"/>
    </source>
</evidence>
<evidence type="ECO:0000313" key="8">
    <source>
        <dbReference type="EMBL" id="MBF4767850.1"/>
    </source>
</evidence>